<evidence type="ECO:0000256" key="1">
    <source>
        <dbReference type="ARBA" id="ARBA00022679"/>
    </source>
</evidence>
<dbReference type="GO" id="GO:0016747">
    <property type="term" value="F:acyltransferase activity, transferring groups other than amino-acyl groups"/>
    <property type="evidence" value="ECO:0007669"/>
    <property type="project" value="InterPro"/>
</dbReference>
<dbReference type="InterPro" id="IPR016181">
    <property type="entry name" value="Acyl_CoA_acyltransferase"/>
</dbReference>
<dbReference type="CDD" id="cd04301">
    <property type="entry name" value="NAT_SF"/>
    <property type="match status" value="1"/>
</dbReference>
<dbReference type="PROSITE" id="PS51186">
    <property type="entry name" value="GNAT"/>
    <property type="match status" value="1"/>
</dbReference>
<dbReference type="EMBL" id="CADIJO010000002">
    <property type="protein sequence ID" value="CAB3663520.1"/>
    <property type="molecule type" value="Genomic_DNA"/>
</dbReference>
<dbReference type="Proteomes" id="UP000494111">
    <property type="component" value="Unassembled WGS sequence"/>
</dbReference>
<evidence type="ECO:0000256" key="2">
    <source>
        <dbReference type="ARBA" id="ARBA00023315"/>
    </source>
</evidence>
<dbReference type="Pfam" id="PF00583">
    <property type="entry name" value="Acetyltransf_1"/>
    <property type="match status" value="1"/>
</dbReference>
<feature type="domain" description="N-acetyltransferase" evidence="3">
    <location>
        <begin position="38"/>
        <end position="185"/>
    </location>
</feature>
<organism evidence="4 5">
    <name type="scientific">Achromobacter deleyi</name>
    <dbReference type="NCBI Taxonomy" id="1353891"/>
    <lineage>
        <taxon>Bacteria</taxon>
        <taxon>Pseudomonadati</taxon>
        <taxon>Pseudomonadota</taxon>
        <taxon>Betaproteobacteria</taxon>
        <taxon>Burkholderiales</taxon>
        <taxon>Alcaligenaceae</taxon>
        <taxon>Achromobacter</taxon>
    </lineage>
</organism>
<proteinExistence type="predicted"/>
<protein>
    <recommendedName>
        <fullName evidence="3">N-acetyltransferase domain-containing protein</fullName>
    </recommendedName>
</protein>
<gene>
    <name evidence="4" type="ORF">LMG3458_00716</name>
</gene>
<dbReference type="PANTHER" id="PTHR43877:SF5">
    <property type="entry name" value="BLL8307 PROTEIN"/>
    <property type="match status" value="1"/>
</dbReference>
<evidence type="ECO:0000313" key="5">
    <source>
        <dbReference type="Proteomes" id="UP000494111"/>
    </source>
</evidence>
<dbReference type="Gene3D" id="3.40.630.30">
    <property type="match status" value="1"/>
</dbReference>
<keyword evidence="1" id="KW-0808">Transferase</keyword>
<keyword evidence="2" id="KW-0012">Acyltransferase</keyword>
<dbReference type="InterPro" id="IPR000182">
    <property type="entry name" value="GNAT_dom"/>
</dbReference>
<dbReference type="AlphaFoldDB" id="A0A6S6Z5V6"/>
<dbReference type="PANTHER" id="PTHR43877">
    <property type="entry name" value="AMINOALKYLPHOSPHONATE N-ACETYLTRANSFERASE-RELATED-RELATED"/>
    <property type="match status" value="1"/>
</dbReference>
<sequence>MACRPPPGDAAEITFKTGASAHAMLAGSYIPESAAMRIAFESPDQPDVRALIDALDAYQVPLYPAESHHGVDIAALCRPDVLFAVARDAAGRAVGCGALIIGTGYGEIKRMYTDPSQRGKGVGSALLRRLEDEARQRGVTRFALETGNRQPQAVALYARLGYRTCGPFGPYGDDPHSVFMQKPAVAQADEAGVQDASCQPVASSKTL</sequence>
<dbReference type="SUPFAM" id="SSF55729">
    <property type="entry name" value="Acyl-CoA N-acyltransferases (Nat)"/>
    <property type="match status" value="1"/>
</dbReference>
<evidence type="ECO:0000259" key="3">
    <source>
        <dbReference type="PROSITE" id="PS51186"/>
    </source>
</evidence>
<evidence type="ECO:0000313" key="4">
    <source>
        <dbReference type="EMBL" id="CAB3663520.1"/>
    </source>
</evidence>
<name>A0A6S6Z5V6_9BURK</name>
<reference evidence="4 5" key="1">
    <citation type="submission" date="2020-04" db="EMBL/GenBank/DDBJ databases">
        <authorList>
            <person name="De Canck E."/>
        </authorList>
    </citation>
    <scope>NUCLEOTIDE SEQUENCE [LARGE SCALE GENOMIC DNA]</scope>
    <source>
        <strain evidence="4 5">LMG 3458</strain>
    </source>
</reference>
<accession>A0A6S6Z5V6</accession>
<dbReference type="RefSeq" id="WP_343038532.1">
    <property type="nucleotide sequence ID" value="NZ_CADIJO010000002.1"/>
</dbReference>
<dbReference type="InterPro" id="IPR050832">
    <property type="entry name" value="Bact_Acetyltransf"/>
</dbReference>